<dbReference type="Gene3D" id="2.60.40.10">
    <property type="entry name" value="Immunoglobulins"/>
    <property type="match status" value="2"/>
</dbReference>
<dbReference type="InterPro" id="IPR003961">
    <property type="entry name" value="FN3_dom"/>
</dbReference>
<dbReference type="Pfam" id="PF18962">
    <property type="entry name" value="Por_Secre_tail"/>
    <property type="match status" value="1"/>
</dbReference>
<keyword evidence="3 4" id="KW-0732">Signal</keyword>
<evidence type="ECO:0000256" key="2">
    <source>
        <dbReference type="ARBA" id="ARBA00022525"/>
    </source>
</evidence>
<dbReference type="KEGG" id="phal:H9I45_05890"/>
<keyword evidence="2" id="KW-0964">Secreted</keyword>
<dbReference type="RefSeq" id="WP_088353153.1">
    <property type="nucleotide sequence ID" value="NZ_CP061813.1"/>
</dbReference>
<reference evidence="6 7" key="1">
    <citation type="journal article" date="2016" name="Int. J. Syst. Evol. Microbiol.">
        <title>Polaribacter haliotis sp. nov., isolated from the gut of abalone Haliotis discus hannai.</title>
        <authorList>
            <person name="Kim Y.O."/>
            <person name="Park I.S."/>
            <person name="Park S."/>
            <person name="Nam B.H."/>
            <person name="Park J.M."/>
            <person name="Kim D.G."/>
            <person name="Yoon J.H."/>
        </authorList>
    </citation>
    <scope>NUCLEOTIDE SEQUENCE [LARGE SCALE GENOMIC DNA]</scope>
    <source>
        <strain evidence="6 7">KCTC 52418</strain>
    </source>
</reference>
<feature type="domain" description="Fibronectin type-III" evidence="5">
    <location>
        <begin position="410"/>
        <end position="499"/>
    </location>
</feature>
<dbReference type="Pfam" id="PF00041">
    <property type="entry name" value="fn3"/>
    <property type="match status" value="1"/>
</dbReference>
<protein>
    <submittedName>
        <fullName evidence="6">T9SS type A sorting domain-containing protein</fullName>
    </submittedName>
</protein>
<dbReference type="Proteomes" id="UP000516764">
    <property type="component" value="Chromosome"/>
</dbReference>
<dbReference type="GO" id="GO:0005576">
    <property type="term" value="C:extracellular region"/>
    <property type="evidence" value="ECO:0007669"/>
    <property type="project" value="UniProtKB-SubCell"/>
</dbReference>
<gene>
    <name evidence="6" type="ORF">H9I45_05890</name>
</gene>
<name>A0A7L8AJ17_9FLAO</name>
<dbReference type="SUPFAM" id="SSF49265">
    <property type="entry name" value="Fibronectin type III"/>
    <property type="match status" value="1"/>
</dbReference>
<dbReference type="InterPro" id="IPR036116">
    <property type="entry name" value="FN3_sf"/>
</dbReference>
<dbReference type="NCBIfam" id="TIGR04183">
    <property type="entry name" value="Por_Secre_tail"/>
    <property type="match status" value="1"/>
</dbReference>
<evidence type="ECO:0000256" key="1">
    <source>
        <dbReference type="ARBA" id="ARBA00004613"/>
    </source>
</evidence>
<dbReference type="EMBL" id="CP061813">
    <property type="protein sequence ID" value="QOD61973.1"/>
    <property type="molecule type" value="Genomic_DNA"/>
</dbReference>
<evidence type="ECO:0000256" key="3">
    <source>
        <dbReference type="ARBA" id="ARBA00022729"/>
    </source>
</evidence>
<dbReference type="InterPro" id="IPR013783">
    <property type="entry name" value="Ig-like_fold"/>
</dbReference>
<feature type="signal peptide" evidence="4">
    <location>
        <begin position="1"/>
        <end position="19"/>
    </location>
</feature>
<feature type="domain" description="Fibronectin type-III" evidence="5">
    <location>
        <begin position="316"/>
        <end position="407"/>
    </location>
</feature>
<evidence type="ECO:0000259" key="5">
    <source>
        <dbReference type="PROSITE" id="PS50853"/>
    </source>
</evidence>
<feature type="chain" id="PRO_5032918465" evidence="4">
    <location>
        <begin position="20"/>
        <end position="757"/>
    </location>
</feature>
<dbReference type="InterPro" id="IPR026444">
    <property type="entry name" value="Secre_tail"/>
</dbReference>
<dbReference type="AlphaFoldDB" id="A0A7L8AJ17"/>
<accession>A0A7L8AJ17</accession>
<evidence type="ECO:0000313" key="6">
    <source>
        <dbReference type="EMBL" id="QOD61973.1"/>
    </source>
</evidence>
<dbReference type="CDD" id="cd00063">
    <property type="entry name" value="FN3"/>
    <property type="match status" value="1"/>
</dbReference>
<dbReference type="SMART" id="SM00060">
    <property type="entry name" value="FN3"/>
    <property type="match status" value="2"/>
</dbReference>
<dbReference type="OrthoDB" id="1352409at2"/>
<sequence>MKKFLLLLAILIFNLNAICQTTTPKTVTQQKTLIKSNHNFGLTNPVHDANSPMTYIESEVDAKGGAFILEYKNQGGTSFDGYPSGSIGGFKANNTYYSGNKTACGLPVQIKDLTDSFRINWKTSQTNANDTDDKWWATINVIFDGGAETAQPDVTTRDYDLVIQNVSYKQDDFADFDNPGGRYWYFARNSDANKTIKPFTVYLDGVAYSWAIRYKFFDYPAGHKNVDKNDKVHIKFIPIDNSTPIPNLDHSLKQFIDATKDYLEYLPLSSTEETLANQKVAESTLWIKSITAGYEIYEGTSTLANDYFYSTIDTTAPNALTNVSATEQSGDISLSWSASTDDAFDTYIVYRSENGGAYTEIKKDLRTNSYVDTSVPDGAYNYYITAKDRSFNESTQSNIVAINLGSTLNSPTNTTATAADCSTISLTWDDNSTEEDGYKITRSINGSAYTLYQTLAANTTSYTSSQLTENTAYAYRVKAFDASGNSSADQSNTVATPSCQTTSTIYVNDDAHVRNGTYKNTNYGTNSVLQIRQTNNQNAKRMTYLKFNLNGATNITSAILRVNNTGSNGDVYVKEVSNNSWNEGTLEWQGKPSLGSTIGTYNFTATGFYDIDVTNYVIAQSSGDGNASFALKGVTSNLMSISSKESGNGAQLIITHIGSSASAKTSNQKSLAVDTVSNDFDKIIVYPNPTNSFVNIKIPNLDNKDGKVQVFDVAGRLIQSQQITSASTQIDLEGPTGIYILKIQNNDTVTIKKVVKR</sequence>
<dbReference type="PROSITE" id="PS50853">
    <property type="entry name" value="FN3"/>
    <property type="match status" value="2"/>
</dbReference>
<comment type="subcellular location">
    <subcellularLocation>
        <location evidence="1">Secreted</location>
    </subcellularLocation>
</comment>
<proteinExistence type="predicted"/>
<dbReference type="Pfam" id="PF24517">
    <property type="entry name" value="CBM96"/>
    <property type="match status" value="1"/>
</dbReference>
<organism evidence="6 7">
    <name type="scientific">Polaribacter haliotis</name>
    <dbReference type="NCBI Taxonomy" id="1888915"/>
    <lineage>
        <taxon>Bacteria</taxon>
        <taxon>Pseudomonadati</taxon>
        <taxon>Bacteroidota</taxon>
        <taxon>Flavobacteriia</taxon>
        <taxon>Flavobacteriales</taxon>
        <taxon>Flavobacteriaceae</taxon>
    </lineage>
</organism>
<evidence type="ECO:0000256" key="4">
    <source>
        <dbReference type="SAM" id="SignalP"/>
    </source>
</evidence>
<evidence type="ECO:0000313" key="7">
    <source>
        <dbReference type="Proteomes" id="UP000516764"/>
    </source>
</evidence>
<dbReference type="InterPro" id="IPR055372">
    <property type="entry name" value="CBM96"/>
</dbReference>
<keyword evidence="7" id="KW-1185">Reference proteome</keyword>